<reference evidence="1 2" key="1">
    <citation type="journal article" date="2018" name="Sci. Rep.">
        <title>Genomic signatures of local adaptation to the degree of environmental predictability in rotifers.</title>
        <authorList>
            <person name="Franch-Gras L."/>
            <person name="Hahn C."/>
            <person name="Garcia-Roger E.M."/>
            <person name="Carmona M.J."/>
            <person name="Serra M."/>
            <person name="Gomez A."/>
        </authorList>
    </citation>
    <scope>NUCLEOTIDE SEQUENCE [LARGE SCALE GENOMIC DNA]</scope>
    <source>
        <strain evidence="1">HYR1</strain>
    </source>
</reference>
<keyword evidence="2" id="KW-1185">Reference proteome</keyword>
<organism evidence="1 2">
    <name type="scientific">Brachionus plicatilis</name>
    <name type="common">Marine rotifer</name>
    <name type="synonym">Brachionus muelleri</name>
    <dbReference type="NCBI Taxonomy" id="10195"/>
    <lineage>
        <taxon>Eukaryota</taxon>
        <taxon>Metazoa</taxon>
        <taxon>Spiralia</taxon>
        <taxon>Gnathifera</taxon>
        <taxon>Rotifera</taxon>
        <taxon>Eurotatoria</taxon>
        <taxon>Monogononta</taxon>
        <taxon>Pseudotrocha</taxon>
        <taxon>Ploima</taxon>
        <taxon>Brachionidae</taxon>
        <taxon>Brachionus</taxon>
    </lineage>
</organism>
<dbReference type="AlphaFoldDB" id="A0A3M7QC33"/>
<evidence type="ECO:0000313" key="2">
    <source>
        <dbReference type="Proteomes" id="UP000276133"/>
    </source>
</evidence>
<feature type="non-terminal residue" evidence="1">
    <location>
        <position position="217"/>
    </location>
</feature>
<sequence length="217" mass="25418">MANEQIFPFRKIFLKTCFYKSFVTKKLQIKDPSFSLVKMRLENEVQCQKLNCKSLSNGEVLENENGKCVAKCLECDISMCTPCLLEHHHKLISLVSPVKTSKLSEKDEDFLHEEINTKMSTEIEKTFNFYIQTLQERKEYLVKELNTIIQFALLNHNQNINKQLQVQFQLEMKKQQIEKEITDEYDLMNGHQSSTDSTESALKNKLNFLNELNNLIL</sequence>
<evidence type="ECO:0000313" key="1">
    <source>
        <dbReference type="EMBL" id="RNA08782.1"/>
    </source>
</evidence>
<dbReference type="Proteomes" id="UP000276133">
    <property type="component" value="Unassembled WGS sequence"/>
</dbReference>
<accession>A0A3M7QC33</accession>
<protein>
    <submittedName>
        <fullName evidence="1">Uncharacterized protein</fullName>
    </submittedName>
</protein>
<comment type="caution">
    <text evidence="1">The sequence shown here is derived from an EMBL/GenBank/DDBJ whole genome shotgun (WGS) entry which is preliminary data.</text>
</comment>
<gene>
    <name evidence="1" type="ORF">BpHYR1_004242</name>
</gene>
<dbReference type="EMBL" id="REGN01006635">
    <property type="protein sequence ID" value="RNA08782.1"/>
    <property type="molecule type" value="Genomic_DNA"/>
</dbReference>
<proteinExistence type="predicted"/>
<name>A0A3M7QC33_BRAPC</name>
<dbReference type="OrthoDB" id="10204546at2759"/>